<reference evidence="1 2" key="1">
    <citation type="submission" date="2014-03" db="EMBL/GenBank/DDBJ databases">
        <title>Genome of Paenirhodobacter enshiensis DW2-9.</title>
        <authorList>
            <person name="Wang D."/>
            <person name="Wang G."/>
        </authorList>
    </citation>
    <scope>NUCLEOTIDE SEQUENCE [LARGE SCALE GENOMIC DNA]</scope>
    <source>
        <strain evidence="1 2">DW2-9</strain>
    </source>
</reference>
<sequence>LPAGFFSGLLITEPPSLIGTRLRRGHDAGSDAAVAAFTARLRDILETPLPTGDNPQELAPVCLPLSFAAKELLWRFYQAVETAQGAGRPMEQARAYASKAAEQAARIAGVLTLWANVEAPEVTPEAMGWGVKLAQFYLSEAKQLAEAGLVSEETAKAETLRKWLLESWEDDDVLPSDILKHGPNAMRERKTLSGPLAMLVKAGHLIQMDAGTVIRGRPRKEAYRIVRASDDD</sequence>
<dbReference type="STRING" id="1105367.CG50_13685"/>
<protein>
    <recommendedName>
        <fullName evidence="3">DUF3987 domain-containing protein</fullName>
    </recommendedName>
</protein>
<name>A0A086XQ69_9RHOB</name>
<dbReference type="Pfam" id="PF13148">
    <property type="entry name" value="DUF3987"/>
    <property type="match status" value="1"/>
</dbReference>
<dbReference type="EMBL" id="JFZB01000069">
    <property type="protein sequence ID" value="KFI24169.1"/>
    <property type="molecule type" value="Genomic_DNA"/>
</dbReference>
<comment type="caution">
    <text evidence="1">The sequence shown here is derived from an EMBL/GenBank/DDBJ whole genome shotgun (WGS) entry which is preliminary data.</text>
</comment>
<evidence type="ECO:0008006" key="3">
    <source>
        <dbReference type="Google" id="ProtNLM"/>
    </source>
</evidence>
<gene>
    <name evidence="1" type="ORF">CG50_13685</name>
</gene>
<proteinExistence type="predicted"/>
<feature type="non-terminal residue" evidence="1">
    <location>
        <position position="1"/>
    </location>
</feature>
<accession>A0A086XQ69</accession>
<dbReference type="Proteomes" id="UP000028824">
    <property type="component" value="Unassembled WGS sequence"/>
</dbReference>
<dbReference type="InterPro" id="IPR025048">
    <property type="entry name" value="DUF3987"/>
</dbReference>
<dbReference type="RefSeq" id="WP_036640568.1">
    <property type="nucleotide sequence ID" value="NZ_JFZB01000069.1"/>
</dbReference>
<evidence type="ECO:0000313" key="2">
    <source>
        <dbReference type="Proteomes" id="UP000028824"/>
    </source>
</evidence>
<evidence type="ECO:0000313" key="1">
    <source>
        <dbReference type="EMBL" id="KFI24169.1"/>
    </source>
</evidence>
<organism evidence="1 2">
    <name type="scientific">Paenirhodobacter enshiensis</name>
    <dbReference type="NCBI Taxonomy" id="1105367"/>
    <lineage>
        <taxon>Bacteria</taxon>
        <taxon>Pseudomonadati</taxon>
        <taxon>Pseudomonadota</taxon>
        <taxon>Alphaproteobacteria</taxon>
        <taxon>Rhodobacterales</taxon>
        <taxon>Rhodobacter group</taxon>
        <taxon>Paenirhodobacter</taxon>
    </lineage>
</organism>
<dbReference type="eggNOG" id="COG4983">
    <property type="taxonomic scope" value="Bacteria"/>
</dbReference>
<dbReference type="OrthoDB" id="9067983at2"/>
<dbReference type="AlphaFoldDB" id="A0A086XQ69"/>
<keyword evidence="2" id="KW-1185">Reference proteome</keyword>